<dbReference type="InterPro" id="IPR050109">
    <property type="entry name" value="HTH-type_TetR-like_transc_reg"/>
</dbReference>
<name>A0A7Y4LVQ3_9BRAD</name>
<evidence type="ECO:0000313" key="6">
    <source>
        <dbReference type="EMBL" id="NOJ39900.1"/>
    </source>
</evidence>
<organism evidence="6 7">
    <name type="scientific">Bradyrhizobium australiense</name>
    <dbReference type="NCBI Taxonomy" id="2721161"/>
    <lineage>
        <taxon>Bacteria</taxon>
        <taxon>Pseudomonadati</taxon>
        <taxon>Pseudomonadota</taxon>
        <taxon>Alphaproteobacteria</taxon>
        <taxon>Hyphomicrobiales</taxon>
        <taxon>Nitrobacteraceae</taxon>
        <taxon>Bradyrhizobium</taxon>
    </lineage>
</organism>
<dbReference type="Gene3D" id="1.10.357.10">
    <property type="entry name" value="Tetracycline Repressor, domain 2"/>
    <property type="match status" value="1"/>
</dbReference>
<keyword evidence="7" id="KW-1185">Reference proteome</keyword>
<dbReference type="PROSITE" id="PS50977">
    <property type="entry name" value="HTH_TETR_2"/>
    <property type="match status" value="1"/>
</dbReference>
<evidence type="ECO:0000256" key="1">
    <source>
        <dbReference type="ARBA" id="ARBA00023015"/>
    </source>
</evidence>
<evidence type="ECO:0000313" key="7">
    <source>
        <dbReference type="Proteomes" id="UP000544122"/>
    </source>
</evidence>
<dbReference type="GO" id="GO:0003700">
    <property type="term" value="F:DNA-binding transcription factor activity"/>
    <property type="evidence" value="ECO:0007669"/>
    <property type="project" value="TreeGrafter"/>
</dbReference>
<dbReference type="PANTHER" id="PTHR30055:SF234">
    <property type="entry name" value="HTH-TYPE TRANSCRIPTIONAL REGULATOR BETI"/>
    <property type="match status" value="1"/>
</dbReference>
<dbReference type="InterPro" id="IPR009057">
    <property type="entry name" value="Homeodomain-like_sf"/>
</dbReference>
<keyword evidence="1" id="KW-0805">Transcription regulation</keyword>
<dbReference type="SUPFAM" id="SSF46689">
    <property type="entry name" value="Homeodomain-like"/>
    <property type="match status" value="1"/>
</dbReference>
<dbReference type="PRINTS" id="PR00455">
    <property type="entry name" value="HTHTETR"/>
</dbReference>
<dbReference type="EMBL" id="JAAVLX010000003">
    <property type="protein sequence ID" value="NOJ39900.1"/>
    <property type="molecule type" value="Genomic_DNA"/>
</dbReference>
<dbReference type="Proteomes" id="UP000544122">
    <property type="component" value="Unassembled WGS sequence"/>
</dbReference>
<dbReference type="AlphaFoldDB" id="A0A7Y4LVQ3"/>
<dbReference type="Pfam" id="PF21351">
    <property type="entry name" value="TetR_C_41"/>
    <property type="match status" value="1"/>
</dbReference>
<reference evidence="6 7" key="1">
    <citation type="submission" date="2020-03" db="EMBL/GenBank/DDBJ databases">
        <title>Bradyrhizobium diversity isolated from nodules of Indigofera sp.</title>
        <authorList>
            <person name="Klepa M."/>
            <person name="Helene L."/>
            <person name="Hungria M."/>
        </authorList>
    </citation>
    <scope>NUCLEOTIDE SEQUENCE [LARGE SCALE GENOMIC DNA]</scope>
    <source>
        <strain evidence="6 7">WSM 1791</strain>
    </source>
</reference>
<sequence>MQEAGRERTRREEYTETTRQALLAAGREIFASEGYQAAGIEAISRAARVTRGAFYHHFEDKKALFDAVVVAVQIEAAAKIEARAKTQRKVWDRLTEGIEAYLDVCLEPAYARIVIQEAPAVLGQTRYREIEEAHPMALLTATLNALKRQGELDFEDIELLSRMVDAMICEVALLLPGAENPKRLRARGQKIIGSLLGAFRTT</sequence>
<evidence type="ECO:0000256" key="2">
    <source>
        <dbReference type="ARBA" id="ARBA00023125"/>
    </source>
</evidence>
<evidence type="ECO:0000256" key="3">
    <source>
        <dbReference type="ARBA" id="ARBA00023163"/>
    </source>
</evidence>
<dbReference type="InterPro" id="IPR049484">
    <property type="entry name" value="Rv0078-like_C"/>
</dbReference>
<proteinExistence type="predicted"/>
<comment type="caution">
    <text evidence="6">The sequence shown here is derived from an EMBL/GenBank/DDBJ whole genome shotgun (WGS) entry which is preliminary data.</text>
</comment>
<accession>A0A7Y4LVQ3</accession>
<dbReference type="GO" id="GO:0000976">
    <property type="term" value="F:transcription cis-regulatory region binding"/>
    <property type="evidence" value="ECO:0007669"/>
    <property type="project" value="TreeGrafter"/>
</dbReference>
<dbReference type="Pfam" id="PF00440">
    <property type="entry name" value="TetR_N"/>
    <property type="match status" value="1"/>
</dbReference>
<dbReference type="InterPro" id="IPR001647">
    <property type="entry name" value="HTH_TetR"/>
</dbReference>
<protein>
    <submittedName>
        <fullName evidence="6">TetR/AcrR family transcriptional regulator</fullName>
    </submittedName>
</protein>
<keyword evidence="2 4" id="KW-0238">DNA-binding</keyword>
<gene>
    <name evidence="6" type="ORF">HCN58_09840</name>
</gene>
<evidence type="ECO:0000256" key="4">
    <source>
        <dbReference type="PROSITE-ProRule" id="PRU00335"/>
    </source>
</evidence>
<feature type="domain" description="HTH tetR-type" evidence="5">
    <location>
        <begin position="16"/>
        <end position="76"/>
    </location>
</feature>
<evidence type="ECO:0000259" key="5">
    <source>
        <dbReference type="PROSITE" id="PS50977"/>
    </source>
</evidence>
<dbReference type="PANTHER" id="PTHR30055">
    <property type="entry name" value="HTH-TYPE TRANSCRIPTIONAL REGULATOR RUTR"/>
    <property type="match status" value="1"/>
</dbReference>
<feature type="DNA-binding region" description="H-T-H motif" evidence="4">
    <location>
        <begin position="39"/>
        <end position="58"/>
    </location>
</feature>
<dbReference type="RefSeq" id="WP_171579151.1">
    <property type="nucleotide sequence ID" value="NZ_JAAVLX010000003.1"/>
</dbReference>
<keyword evidence="3" id="KW-0804">Transcription</keyword>